<name>A0ABW3W6I7_9ACTN</name>
<proteinExistence type="predicted"/>
<organism evidence="1 2">
    <name type="scientific">Nocardioides ginsengisoli</name>
    <dbReference type="NCBI Taxonomy" id="363868"/>
    <lineage>
        <taxon>Bacteria</taxon>
        <taxon>Bacillati</taxon>
        <taxon>Actinomycetota</taxon>
        <taxon>Actinomycetes</taxon>
        <taxon>Propionibacteriales</taxon>
        <taxon>Nocardioidaceae</taxon>
        <taxon>Nocardioides</taxon>
    </lineage>
</organism>
<dbReference type="EMBL" id="JBHTLX010000029">
    <property type="protein sequence ID" value="MFD1250794.1"/>
    <property type="molecule type" value="Genomic_DNA"/>
</dbReference>
<gene>
    <name evidence="1" type="ORF">ACFQ3F_23590</name>
</gene>
<evidence type="ECO:0000313" key="2">
    <source>
        <dbReference type="Proteomes" id="UP001597229"/>
    </source>
</evidence>
<sequence length="128" mass="13316">METSADRAAVVKALKSHGAKARRGHLRIAVGDLFWYVDPMVDGVGRSASLRLEVGCWLPALPPEPDGGAVDCPLLMDVPLGSDPMTTTGAVVAQITSIGDLGTLGARLGELPGALVDHSLRELLRPPG</sequence>
<evidence type="ECO:0000313" key="1">
    <source>
        <dbReference type="EMBL" id="MFD1250794.1"/>
    </source>
</evidence>
<dbReference type="Proteomes" id="UP001597229">
    <property type="component" value="Unassembled WGS sequence"/>
</dbReference>
<keyword evidence="2" id="KW-1185">Reference proteome</keyword>
<protein>
    <recommendedName>
        <fullName evidence="3">Type II toxin-antitoxin system PemK/MazF family toxin</fullName>
    </recommendedName>
</protein>
<comment type="caution">
    <text evidence="1">The sequence shown here is derived from an EMBL/GenBank/DDBJ whole genome shotgun (WGS) entry which is preliminary data.</text>
</comment>
<dbReference type="RefSeq" id="WP_367918239.1">
    <property type="nucleotide sequence ID" value="NZ_BAABAC010000009.1"/>
</dbReference>
<evidence type="ECO:0008006" key="3">
    <source>
        <dbReference type="Google" id="ProtNLM"/>
    </source>
</evidence>
<accession>A0ABW3W6I7</accession>
<reference evidence="2" key="1">
    <citation type="journal article" date="2019" name="Int. J. Syst. Evol. Microbiol.">
        <title>The Global Catalogue of Microorganisms (GCM) 10K type strain sequencing project: providing services to taxonomists for standard genome sequencing and annotation.</title>
        <authorList>
            <consortium name="The Broad Institute Genomics Platform"/>
            <consortium name="The Broad Institute Genome Sequencing Center for Infectious Disease"/>
            <person name="Wu L."/>
            <person name="Ma J."/>
        </authorList>
    </citation>
    <scope>NUCLEOTIDE SEQUENCE [LARGE SCALE GENOMIC DNA]</scope>
    <source>
        <strain evidence="2">CCUG 52478</strain>
    </source>
</reference>